<evidence type="ECO:0000313" key="2">
    <source>
        <dbReference type="EMBL" id="QHT06752.1"/>
    </source>
</evidence>
<accession>A0A6C0CRJ1</accession>
<keyword evidence="1" id="KW-0812">Transmembrane</keyword>
<proteinExistence type="predicted"/>
<dbReference type="AlphaFoldDB" id="A0A6C0CRJ1"/>
<keyword evidence="1" id="KW-1133">Transmembrane helix</keyword>
<dbReference type="EMBL" id="MN739474">
    <property type="protein sequence ID" value="QHT06752.1"/>
    <property type="molecule type" value="Genomic_DNA"/>
</dbReference>
<protein>
    <submittedName>
        <fullName evidence="2">Uncharacterized protein</fullName>
    </submittedName>
</protein>
<feature type="transmembrane region" description="Helical" evidence="1">
    <location>
        <begin position="9"/>
        <end position="26"/>
    </location>
</feature>
<sequence>MARLLNQREWILFFLMYYLALMVEYMEKETKRDNNKSKLKALELINSLSGC</sequence>
<keyword evidence="1" id="KW-0472">Membrane</keyword>
<evidence type="ECO:0000256" key="1">
    <source>
        <dbReference type="SAM" id="Phobius"/>
    </source>
</evidence>
<organism evidence="2">
    <name type="scientific">viral metagenome</name>
    <dbReference type="NCBI Taxonomy" id="1070528"/>
    <lineage>
        <taxon>unclassified sequences</taxon>
        <taxon>metagenomes</taxon>
        <taxon>organismal metagenomes</taxon>
    </lineage>
</organism>
<reference evidence="2" key="1">
    <citation type="journal article" date="2020" name="Nature">
        <title>Giant virus diversity and host interactions through global metagenomics.</title>
        <authorList>
            <person name="Schulz F."/>
            <person name="Roux S."/>
            <person name="Paez-Espino D."/>
            <person name="Jungbluth S."/>
            <person name="Walsh D.A."/>
            <person name="Denef V.J."/>
            <person name="McMahon K.D."/>
            <person name="Konstantinidis K.T."/>
            <person name="Eloe-Fadrosh E.A."/>
            <person name="Kyrpides N.C."/>
            <person name="Woyke T."/>
        </authorList>
    </citation>
    <scope>NUCLEOTIDE SEQUENCE</scope>
    <source>
        <strain evidence="2">GVMAG-M-3300021473-15</strain>
    </source>
</reference>
<name>A0A6C0CRJ1_9ZZZZ</name>